<dbReference type="SUPFAM" id="SSF48371">
    <property type="entry name" value="ARM repeat"/>
    <property type="match status" value="1"/>
</dbReference>
<accession>A0A0N5ASP3</accession>
<dbReference type="STRING" id="451379.A0A0N5ASP3"/>
<reference evidence="6" key="1">
    <citation type="submission" date="2016-04" db="UniProtKB">
        <authorList>
            <consortium name="WormBaseParasite"/>
        </authorList>
    </citation>
    <scope>IDENTIFICATION</scope>
</reference>
<dbReference type="InterPro" id="IPR001849">
    <property type="entry name" value="PH_domain"/>
</dbReference>
<dbReference type="InterPro" id="IPR006816">
    <property type="entry name" value="ELMO_dom"/>
</dbReference>
<dbReference type="Proteomes" id="UP000046393">
    <property type="component" value="Unplaced"/>
</dbReference>
<comment type="function">
    <text evidence="1">Involved in cytoskeletal rearrangements required for phagocytosis of apoptotic cells and cell motility. Acts in association with DOCK1 and CRK. Was initially proposed to be required in complex with DOCK1 to activate Rac Rho small GTPases. May enhance the guanine nucleotide exchange factor (GEF) activity of DOCK1.</text>
</comment>
<evidence type="ECO:0000256" key="1">
    <source>
        <dbReference type="ARBA" id="ARBA00024863"/>
    </source>
</evidence>
<feature type="domain" description="PH" evidence="4">
    <location>
        <begin position="566"/>
        <end position="696"/>
    </location>
</feature>
<proteinExistence type="predicted"/>
<dbReference type="InterPro" id="IPR011993">
    <property type="entry name" value="PH-like_dom_sf"/>
</dbReference>
<evidence type="ECO:0000259" key="4">
    <source>
        <dbReference type="Pfam" id="PF16457"/>
    </source>
</evidence>
<keyword evidence="5" id="KW-1185">Reference proteome</keyword>
<dbReference type="Pfam" id="PF16457">
    <property type="entry name" value="PH_12"/>
    <property type="match status" value="1"/>
</dbReference>
<feature type="domain" description="ELMO armadillo-like helical" evidence="3">
    <location>
        <begin position="155"/>
        <end position="312"/>
    </location>
</feature>
<protein>
    <submittedName>
        <fullName evidence="6">ELMO domain-containing protein</fullName>
    </submittedName>
</protein>
<name>A0A0N5ASP3_9BILA</name>
<evidence type="ECO:0000313" key="6">
    <source>
        <dbReference type="WBParaSite" id="SMUV_0000782201-mRNA-1"/>
    </source>
</evidence>
<dbReference type="WBParaSite" id="SMUV_0000782201-mRNA-1">
    <property type="protein sequence ID" value="SMUV_0000782201-mRNA-1"/>
    <property type="gene ID" value="SMUV_0000782201"/>
</dbReference>
<dbReference type="Pfam" id="PF11841">
    <property type="entry name" value="ELMO_ARM"/>
    <property type="match status" value="1"/>
</dbReference>
<sequence length="750" mass="85556">MSSNFLKPLREIDIRLPESTVKGAVQLDRRIGLYLDNGFQVDDEVKSVWSYVTLDKKSEVISNKVKEICKLLNLPDSDKDIYALKFEDTENDGAFLTDENRCLIKQGFILILTASPEQYAISILSRFKECTANIKNNKLNEVLFELVSESIHAPFANEFQRIGGIDFLIDTVQNGNFADSVTVNTEILQSLLNLMKHPGAKEWSDVPDDFIKKVSDNISGRAKQEDNGLLQFSLCVVDNVLNSKSNTKAALVMELISFECLIRHLEKSDERVLHSALRLMNSLYAKVTDKGKITILQHLHSIPFRKAVENSVLRKPYQLNPGVEQQLIIVQRIFLDEVKNRALCKPNEEDVEVFKEKKVFVLEQIPPSSTSVYLENNRDDCEQFLSLVAETPPGMLAVDLVSAPEFGESKTLKNILMENLLGSDDDILPIALVSVELVKILIDVLNIIQQPDKSDRLHIMLFKSQRPFEELFMVSLSLFYRTWHEMQARKVDVYRVLSVVRKQVTVGFKSNSETIALLEKLLAAHSYHRMQAMWEEERSQKEAEDLNNKSVKELRSFLHPSIQELIKRNRKNVLKNGFTFRKLPKNKSVTKESDSQQYWHWKLDMSETTLVYWDCTPDNALFLDPSTSTKISVSDLKNVTVCGKNVDSTHTLKSKKRLGIPGLTLEVGREPETYFLAANEEQVINAWYDGLNALIGSNKLSAQAREHAEMFLNIEVKMRLLELNNIPESLIIPPLPEDMDWVNDKVAKPN</sequence>
<evidence type="ECO:0000313" key="5">
    <source>
        <dbReference type="Proteomes" id="UP000046393"/>
    </source>
</evidence>
<dbReference type="InterPro" id="IPR016024">
    <property type="entry name" value="ARM-type_fold"/>
</dbReference>
<dbReference type="SUPFAM" id="SSF50729">
    <property type="entry name" value="PH domain-like"/>
    <property type="match status" value="1"/>
</dbReference>
<dbReference type="InterPro" id="IPR024574">
    <property type="entry name" value="ELMO_ARM"/>
</dbReference>
<dbReference type="Gene3D" id="2.30.29.30">
    <property type="entry name" value="Pleckstrin-homology domain (PH domain)/Phosphotyrosine-binding domain (PTB)"/>
    <property type="match status" value="1"/>
</dbReference>
<dbReference type="AlphaFoldDB" id="A0A0N5ASP3"/>
<organism evidence="5 6">
    <name type="scientific">Syphacia muris</name>
    <dbReference type="NCBI Taxonomy" id="451379"/>
    <lineage>
        <taxon>Eukaryota</taxon>
        <taxon>Metazoa</taxon>
        <taxon>Ecdysozoa</taxon>
        <taxon>Nematoda</taxon>
        <taxon>Chromadorea</taxon>
        <taxon>Rhabditida</taxon>
        <taxon>Spirurina</taxon>
        <taxon>Oxyuridomorpha</taxon>
        <taxon>Oxyuroidea</taxon>
        <taxon>Oxyuridae</taxon>
        <taxon>Syphacia</taxon>
    </lineage>
</organism>
<evidence type="ECO:0000259" key="3">
    <source>
        <dbReference type="Pfam" id="PF11841"/>
    </source>
</evidence>
<dbReference type="Pfam" id="PF04727">
    <property type="entry name" value="ELMO_CED12"/>
    <property type="match status" value="1"/>
</dbReference>
<feature type="domain" description="ELMO" evidence="2">
    <location>
        <begin position="408"/>
        <end position="495"/>
    </location>
</feature>
<evidence type="ECO:0000259" key="2">
    <source>
        <dbReference type="Pfam" id="PF04727"/>
    </source>
</evidence>